<evidence type="ECO:0000256" key="2">
    <source>
        <dbReference type="ARBA" id="ARBA00022692"/>
    </source>
</evidence>
<feature type="transmembrane region" description="Helical" evidence="7">
    <location>
        <begin position="182"/>
        <end position="202"/>
    </location>
</feature>
<accession>A0AA38RPE6</accession>
<evidence type="ECO:0000313" key="9">
    <source>
        <dbReference type="EMBL" id="KAJ9143499.1"/>
    </source>
</evidence>
<keyword evidence="10" id="KW-1185">Reference proteome</keyword>
<feature type="transmembrane region" description="Helical" evidence="7">
    <location>
        <begin position="131"/>
        <end position="152"/>
    </location>
</feature>
<feature type="transmembrane region" description="Helical" evidence="7">
    <location>
        <begin position="214"/>
        <end position="234"/>
    </location>
</feature>
<feature type="compositionally biased region" description="Polar residues" evidence="6">
    <location>
        <begin position="290"/>
        <end position="301"/>
    </location>
</feature>
<dbReference type="EMBL" id="JANBVO010000019">
    <property type="protein sequence ID" value="KAJ9143499.1"/>
    <property type="molecule type" value="Genomic_DNA"/>
</dbReference>
<name>A0AA38RPE6_9PEZI</name>
<dbReference type="InterPro" id="IPR052337">
    <property type="entry name" value="SAT4-like"/>
</dbReference>
<evidence type="ECO:0000256" key="1">
    <source>
        <dbReference type="ARBA" id="ARBA00004141"/>
    </source>
</evidence>
<feature type="transmembrane region" description="Helical" evidence="7">
    <location>
        <begin position="12"/>
        <end position="33"/>
    </location>
</feature>
<feature type="transmembrane region" description="Helical" evidence="7">
    <location>
        <begin position="254"/>
        <end position="275"/>
    </location>
</feature>
<dbReference type="InterPro" id="IPR049326">
    <property type="entry name" value="Rhodopsin_dom_fungi"/>
</dbReference>
<keyword evidence="2 7" id="KW-0812">Transmembrane</keyword>
<feature type="transmembrane region" description="Helical" evidence="7">
    <location>
        <begin position="53"/>
        <end position="76"/>
    </location>
</feature>
<dbReference type="Proteomes" id="UP001174694">
    <property type="component" value="Unassembled WGS sequence"/>
</dbReference>
<keyword evidence="4 7" id="KW-0472">Membrane</keyword>
<comment type="subcellular location">
    <subcellularLocation>
        <location evidence="1">Membrane</location>
        <topology evidence="1">Multi-pass membrane protein</topology>
    </subcellularLocation>
</comment>
<protein>
    <submittedName>
        <fullName evidence="9">Integral membrane protein</fullName>
    </submittedName>
</protein>
<evidence type="ECO:0000256" key="5">
    <source>
        <dbReference type="ARBA" id="ARBA00038359"/>
    </source>
</evidence>
<feature type="transmembrane region" description="Helical" evidence="7">
    <location>
        <begin position="96"/>
        <end position="119"/>
    </location>
</feature>
<keyword evidence="3 7" id="KW-1133">Transmembrane helix</keyword>
<evidence type="ECO:0000256" key="3">
    <source>
        <dbReference type="ARBA" id="ARBA00022989"/>
    </source>
</evidence>
<sequence length="380" mass="41192">MALWQEKDYGIIADRACWAMFAVATLVVGLRVFCRVRYGSNKLGGGLGLDDYITLGCMVVFLATCILVTLGSSHGLGRHMAALEEEGADIAAALKYNVIISAVLIWTFSLPKFAIISVLKRILNYGTKTTILFWGLALSSQACIFATSVWWFEQCTPVAYGWDQTIPGGKCTDVSVLADLGYFTSAYSAFLDIFFALYPIPFIMRLNMPLRTRVAVATALGLSVMACVVSIYKLTIFGQVFAILAVDPTYPVPYLDILGVSEGFVLLVCASLPALGPLFRAAKGKVTSATRTAQGSHNQLDSGEVRSHGGSRNWDSFKGHKLEDAEHSSTLNLRPSFDAIPLVTTSKGKDYNKTGIHKTMEVSVSSESFEDKSQRAASAV</sequence>
<reference evidence="9" key="1">
    <citation type="submission" date="2022-07" db="EMBL/GenBank/DDBJ databases">
        <title>Fungi with potential for degradation of polypropylene.</title>
        <authorList>
            <person name="Gostincar C."/>
        </authorList>
    </citation>
    <scope>NUCLEOTIDE SEQUENCE</scope>
    <source>
        <strain evidence="9">EXF-13308</strain>
    </source>
</reference>
<feature type="region of interest" description="Disordered" evidence="6">
    <location>
        <begin position="290"/>
        <end position="310"/>
    </location>
</feature>
<evidence type="ECO:0000259" key="8">
    <source>
        <dbReference type="Pfam" id="PF20684"/>
    </source>
</evidence>
<dbReference type="PANTHER" id="PTHR33048">
    <property type="entry name" value="PTH11-LIKE INTEGRAL MEMBRANE PROTEIN (AFU_ORTHOLOGUE AFUA_5G11245)"/>
    <property type="match status" value="1"/>
</dbReference>
<evidence type="ECO:0000256" key="4">
    <source>
        <dbReference type="ARBA" id="ARBA00023136"/>
    </source>
</evidence>
<dbReference type="Pfam" id="PF20684">
    <property type="entry name" value="Fung_rhodopsin"/>
    <property type="match status" value="1"/>
</dbReference>
<proteinExistence type="inferred from homology"/>
<gene>
    <name evidence="9" type="ORF">NKR23_g6561</name>
</gene>
<feature type="domain" description="Rhodopsin" evidence="8">
    <location>
        <begin position="43"/>
        <end position="280"/>
    </location>
</feature>
<dbReference type="AlphaFoldDB" id="A0AA38RPE6"/>
<dbReference type="PANTHER" id="PTHR33048:SF155">
    <property type="entry name" value="INTEGRAL MEMBRANE PROTEIN"/>
    <property type="match status" value="1"/>
</dbReference>
<evidence type="ECO:0000256" key="7">
    <source>
        <dbReference type="SAM" id="Phobius"/>
    </source>
</evidence>
<comment type="caution">
    <text evidence="9">The sequence shown here is derived from an EMBL/GenBank/DDBJ whole genome shotgun (WGS) entry which is preliminary data.</text>
</comment>
<organism evidence="9 10">
    <name type="scientific">Pleurostoma richardsiae</name>
    <dbReference type="NCBI Taxonomy" id="41990"/>
    <lineage>
        <taxon>Eukaryota</taxon>
        <taxon>Fungi</taxon>
        <taxon>Dikarya</taxon>
        <taxon>Ascomycota</taxon>
        <taxon>Pezizomycotina</taxon>
        <taxon>Sordariomycetes</taxon>
        <taxon>Sordariomycetidae</taxon>
        <taxon>Calosphaeriales</taxon>
        <taxon>Pleurostomataceae</taxon>
        <taxon>Pleurostoma</taxon>
    </lineage>
</organism>
<evidence type="ECO:0000313" key="10">
    <source>
        <dbReference type="Proteomes" id="UP001174694"/>
    </source>
</evidence>
<evidence type="ECO:0000256" key="6">
    <source>
        <dbReference type="SAM" id="MobiDB-lite"/>
    </source>
</evidence>
<comment type="similarity">
    <text evidence="5">Belongs to the SAT4 family.</text>
</comment>
<dbReference type="GO" id="GO:0016020">
    <property type="term" value="C:membrane"/>
    <property type="evidence" value="ECO:0007669"/>
    <property type="project" value="UniProtKB-SubCell"/>
</dbReference>